<sequence length="35" mass="3963">MTLDLLFRFTIAGATCTGCYLYFGRKVVLSRGQFL</sequence>
<accession>A0A348AIK6</accession>
<proteinExistence type="predicted"/>
<keyword evidence="3" id="KW-1185">Reference proteome</keyword>
<reference evidence="2 3" key="1">
    <citation type="journal article" date="2018" name="Int. J. Syst. Evol. Microbiol.">
        <title>Methylomusa anaerophila gen. nov., sp. nov., an anaerobic methanol-utilizing bacterium isolated from a microbial fuel cell.</title>
        <authorList>
            <person name="Amano N."/>
            <person name="Yamamuro A."/>
            <person name="Miyahara M."/>
            <person name="Kouzuma A."/>
            <person name="Abe T."/>
            <person name="Watanabe K."/>
        </authorList>
    </citation>
    <scope>NUCLEOTIDE SEQUENCE [LARGE SCALE GENOMIC DNA]</scope>
    <source>
        <strain evidence="2 3">MMFC1</strain>
    </source>
</reference>
<organism evidence="2 3">
    <name type="scientific">Methylomusa anaerophila</name>
    <dbReference type="NCBI Taxonomy" id="1930071"/>
    <lineage>
        <taxon>Bacteria</taxon>
        <taxon>Bacillati</taxon>
        <taxon>Bacillota</taxon>
        <taxon>Negativicutes</taxon>
        <taxon>Selenomonadales</taxon>
        <taxon>Sporomusaceae</taxon>
        <taxon>Methylomusa</taxon>
    </lineage>
</organism>
<evidence type="ECO:0000313" key="2">
    <source>
        <dbReference type="EMBL" id="BBB90904.1"/>
    </source>
</evidence>
<dbReference type="Proteomes" id="UP000276437">
    <property type="component" value="Chromosome"/>
</dbReference>
<gene>
    <name evidence="2" type="ORF">MAMMFC1_01571</name>
</gene>
<feature type="transmembrane region" description="Helical" evidence="1">
    <location>
        <begin position="6"/>
        <end position="23"/>
    </location>
</feature>
<evidence type="ECO:0000256" key="1">
    <source>
        <dbReference type="SAM" id="Phobius"/>
    </source>
</evidence>
<dbReference type="AlphaFoldDB" id="A0A348AIK6"/>
<dbReference type="KEGG" id="mana:MAMMFC1_01571"/>
<evidence type="ECO:0000313" key="3">
    <source>
        <dbReference type="Proteomes" id="UP000276437"/>
    </source>
</evidence>
<dbReference type="EMBL" id="AP018449">
    <property type="protein sequence ID" value="BBB90904.1"/>
    <property type="molecule type" value="Genomic_DNA"/>
</dbReference>
<name>A0A348AIK6_9FIRM</name>
<keyword evidence="1" id="KW-1133">Transmembrane helix</keyword>
<keyword evidence="1" id="KW-0812">Transmembrane</keyword>
<keyword evidence="1" id="KW-0472">Membrane</keyword>
<protein>
    <submittedName>
        <fullName evidence="2">Uncharacterized protein</fullName>
    </submittedName>
</protein>